<feature type="domain" description="HTH marR-type" evidence="1">
    <location>
        <begin position="1"/>
        <end position="119"/>
    </location>
</feature>
<dbReference type="AlphaFoldDB" id="A0A6I3L120"/>
<comment type="caution">
    <text evidence="2">The sequence shown here is derived from an EMBL/GenBank/DDBJ whole genome shotgun (WGS) entry which is preliminary data.</text>
</comment>
<evidence type="ECO:0000313" key="3">
    <source>
        <dbReference type="Proteomes" id="UP000432464"/>
    </source>
</evidence>
<dbReference type="PANTHER" id="PTHR33164">
    <property type="entry name" value="TRANSCRIPTIONAL REGULATOR, MARR FAMILY"/>
    <property type="match status" value="1"/>
</dbReference>
<dbReference type="PROSITE" id="PS50995">
    <property type="entry name" value="HTH_MARR_2"/>
    <property type="match status" value="1"/>
</dbReference>
<dbReference type="PANTHER" id="PTHR33164:SF43">
    <property type="entry name" value="HTH-TYPE TRANSCRIPTIONAL REPRESSOR YETL"/>
    <property type="match status" value="1"/>
</dbReference>
<protein>
    <submittedName>
        <fullName evidence="2">MarR family transcriptional regulator</fullName>
    </submittedName>
</protein>
<name>A0A6I3L120_9NOCA</name>
<dbReference type="InterPro" id="IPR039422">
    <property type="entry name" value="MarR/SlyA-like"/>
</dbReference>
<reference evidence="2 3" key="1">
    <citation type="submission" date="2019-11" db="EMBL/GenBank/DDBJ databases">
        <title>Nocardia sp. nov. CT2-14 isolated from soil.</title>
        <authorList>
            <person name="Kanchanasin P."/>
            <person name="Tanasupawat S."/>
            <person name="Yuki M."/>
            <person name="Kudo T."/>
        </authorList>
    </citation>
    <scope>NUCLEOTIDE SEQUENCE [LARGE SCALE GENOMIC DNA]</scope>
    <source>
        <strain evidence="2 3">CT2-14</strain>
    </source>
</reference>
<dbReference type="SUPFAM" id="SSF46785">
    <property type="entry name" value="Winged helix' DNA-binding domain"/>
    <property type="match status" value="1"/>
</dbReference>
<gene>
    <name evidence="2" type="ORF">GLP40_28475</name>
</gene>
<organism evidence="2 3">
    <name type="scientific">Nocardia aurantiaca</name>
    <dbReference type="NCBI Taxonomy" id="2675850"/>
    <lineage>
        <taxon>Bacteria</taxon>
        <taxon>Bacillati</taxon>
        <taxon>Actinomycetota</taxon>
        <taxon>Actinomycetes</taxon>
        <taxon>Mycobacteriales</taxon>
        <taxon>Nocardiaceae</taxon>
        <taxon>Nocardia</taxon>
    </lineage>
</organism>
<dbReference type="InterPro" id="IPR036388">
    <property type="entry name" value="WH-like_DNA-bd_sf"/>
</dbReference>
<dbReference type="Pfam" id="PF12802">
    <property type="entry name" value="MarR_2"/>
    <property type="match status" value="1"/>
</dbReference>
<keyword evidence="3" id="KW-1185">Reference proteome</keyword>
<dbReference type="InterPro" id="IPR036390">
    <property type="entry name" value="WH_DNA-bd_sf"/>
</dbReference>
<evidence type="ECO:0000313" key="2">
    <source>
        <dbReference type="EMBL" id="MTE16683.1"/>
    </source>
</evidence>
<dbReference type="EMBL" id="WMBB01000016">
    <property type="protein sequence ID" value="MTE16683.1"/>
    <property type="molecule type" value="Genomic_DNA"/>
</dbReference>
<dbReference type="GO" id="GO:0003700">
    <property type="term" value="F:DNA-binding transcription factor activity"/>
    <property type="evidence" value="ECO:0007669"/>
    <property type="project" value="InterPro"/>
</dbReference>
<dbReference type="GO" id="GO:0006950">
    <property type="term" value="P:response to stress"/>
    <property type="evidence" value="ECO:0007669"/>
    <property type="project" value="TreeGrafter"/>
</dbReference>
<accession>A0A6I3L120</accession>
<proteinExistence type="predicted"/>
<sequence>MPATLRASFEAGGLGNRHGAVLAQVLAAGSLSVSDLARRLGISLTNASQLAGELNRAGWLQRDNDPDDNRRTLLSLPDDRRDDVAAFINRRSDALLRAMSRLNAGERRGFLAGLQAWADEIDR</sequence>
<dbReference type="Proteomes" id="UP000432464">
    <property type="component" value="Unassembled WGS sequence"/>
</dbReference>
<evidence type="ECO:0000259" key="1">
    <source>
        <dbReference type="PROSITE" id="PS50995"/>
    </source>
</evidence>
<dbReference type="SMART" id="SM00347">
    <property type="entry name" value="HTH_MARR"/>
    <property type="match status" value="1"/>
</dbReference>
<dbReference type="Gene3D" id="1.10.10.10">
    <property type="entry name" value="Winged helix-like DNA-binding domain superfamily/Winged helix DNA-binding domain"/>
    <property type="match status" value="1"/>
</dbReference>
<dbReference type="InterPro" id="IPR000835">
    <property type="entry name" value="HTH_MarR-typ"/>
</dbReference>